<proteinExistence type="predicted"/>
<gene>
    <name evidence="1" type="ORF">L3Q82_003359</name>
</gene>
<organism evidence="1 2">
    <name type="scientific">Scortum barcoo</name>
    <name type="common">barcoo grunter</name>
    <dbReference type="NCBI Taxonomy" id="214431"/>
    <lineage>
        <taxon>Eukaryota</taxon>
        <taxon>Metazoa</taxon>
        <taxon>Chordata</taxon>
        <taxon>Craniata</taxon>
        <taxon>Vertebrata</taxon>
        <taxon>Euteleostomi</taxon>
        <taxon>Actinopterygii</taxon>
        <taxon>Neopterygii</taxon>
        <taxon>Teleostei</taxon>
        <taxon>Neoteleostei</taxon>
        <taxon>Acanthomorphata</taxon>
        <taxon>Eupercaria</taxon>
        <taxon>Centrarchiformes</taxon>
        <taxon>Terapontoidei</taxon>
        <taxon>Terapontidae</taxon>
        <taxon>Scortum</taxon>
    </lineage>
</organism>
<dbReference type="Proteomes" id="UP000831701">
    <property type="component" value="Chromosome 19"/>
</dbReference>
<protein>
    <submittedName>
        <fullName evidence="1">Uncharacterized protein</fullName>
    </submittedName>
</protein>
<evidence type="ECO:0000313" key="2">
    <source>
        <dbReference type="Proteomes" id="UP000831701"/>
    </source>
</evidence>
<evidence type="ECO:0000313" key="1">
    <source>
        <dbReference type="EMBL" id="KAI3356672.1"/>
    </source>
</evidence>
<name>A0ACB8VM42_9TELE</name>
<accession>A0ACB8VM42</accession>
<dbReference type="EMBL" id="CM041549">
    <property type="protein sequence ID" value="KAI3356672.1"/>
    <property type="molecule type" value="Genomic_DNA"/>
</dbReference>
<reference evidence="1" key="1">
    <citation type="submission" date="2022-04" db="EMBL/GenBank/DDBJ databases">
        <title>Jade perch genome.</title>
        <authorList>
            <person name="Chao B."/>
        </authorList>
    </citation>
    <scope>NUCLEOTIDE SEQUENCE</scope>
    <source>
        <strain evidence="1">CB-2022</strain>
    </source>
</reference>
<keyword evidence="2" id="KW-1185">Reference proteome</keyword>
<sequence length="88" mass="9325">METTVQTLPSICYHGKRDVSAEQDGRAGGADEAAAGGPGVQPDALHRDLAEPPHPGLTLSYLRADRNIRESGKKKEAGNCAVCERQVV</sequence>
<comment type="caution">
    <text evidence="1">The sequence shown here is derived from an EMBL/GenBank/DDBJ whole genome shotgun (WGS) entry which is preliminary data.</text>
</comment>